<organism evidence="2 3">
    <name type="scientific">Neolewinella antarctica</name>
    <dbReference type="NCBI Taxonomy" id="442734"/>
    <lineage>
        <taxon>Bacteria</taxon>
        <taxon>Pseudomonadati</taxon>
        <taxon>Bacteroidota</taxon>
        <taxon>Saprospiria</taxon>
        <taxon>Saprospirales</taxon>
        <taxon>Lewinellaceae</taxon>
        <taxon>Neolewinella</taxon>
    </lineage>
</organism>
<dbReference type="EMBL" id="JAATJH010000002">
    <property type="protein sequence ID" value="NJC25683.1"/>
    <property type="molecule type" value="Genomic_DNA"/>
</dbReference>
<dbReference type="NCBIfam" id="NF007757">
    <property type="entry name" value="PRK10438.1"/>
    <property type="match status" value="1"/>
</dbReference>
<dbReference type="CDD" id="cd07575">
    <property type="entry name" value="Xc-1258_like"/>
    <property type="match status" value="1"/>
</dbReference>
<proteinExistence type="predicted"/>
<comment type="caution">
    <text evidence="2">The sequence shown here is derived from an EMBL/GenBank/DDBJ whole genome shotgun (WGS) entry which is preliminary data.</text>
</comment>
<name>A0ABX0XA34_9BACT</name>
<evidence type="ECO:0000313" key="2">
    <source>
        <dbReference type="EMBL" id="NJC25683.1"/>
    </source>
</evidence>
<dbReference type="PANTHER" id="PTHR47799:SF1">
    <property type="entry name" value="OMEGA-AMIDASE YAFV"/>
    <property type="match status" value="1"/>
</dbReference>
<sequence length="258" mass="29684">MQNLRATLLQTEITWEAPAENRTRYAARIKELTGQTDLIILPEMFTTGFTMNPGPHAEAMNGPSVNWMAEQARRTNAAITGSLVIEEGGKYYNRLIFMRPDGQFDVYDKRHPFSMSGEHEHYAAGTERVTIKFRGWRIRPLICYDLRFPVWSRNHDDYDLLIYVANWPDRRAHDWRILLQARAIENQAYVIGVNRVGADENGHAYNGDSCVISPGWDGVISSVAKEERTWTETLSADHLRKVRQKLPFLADRNDFSVL</sequence>
<dbReference type="PANTHER" id="PTHR47799">
    <property type="entry name" value="OMEGA-AMIDASE YAFV"/>
    <property type="match status" value="1"/>
</dbReference>
<dbReference type="RefSeq" id="WP_168036472.1">
    <property type="nucleotide sequence ID" value="NZ_JAATJH010000002.1"/>
</dbReference>
<dbReference type="InterPro" id="IPR003010">
    <property type="entry name" value="C-N_Hydrolase"/>
</dbReference>
<keyword evidence="3" id="KW-1185">Reference proteome</keyword>
<feature type="domain" description="CN hydrolase" evidence="1">
    <location>
        <begin position="4"/>
        <end position="240"/>
    </location>
</feature>
<dbReference type="Proteomes" id="UP000770785">
    <property type="component" value="Unassembled WGS sequence"/>
</dbReference>
<protein>
    <submittedName>
        <fullName evidence="2">Amidohydrolase</fullName>
    </submittedName>
</protein>
<dbReference type="Gene3D" id="3.60.110.10">
    <property type="entry name" value="Carbon-nitrogen hydrolase"/>
    <property type="match status" value="1"/>
</dbReference>
<dbReference type="PROSITE" id="PS50263">
    <property type="entry name" value="CN_HYDROLASE"/>
    <property type="match status" value="1"/>
</dbReference>
<dbReference type="Pfam" id="PF00795">
    <property type="entry name" value="CN_hydrolase"/>
    <property type="match status" value="1"/>
</dbReference>
<dbReference type="InterPro" id="IPR052737">
    <property type="entry name" value="Omega-amidase_YafV"/>
</dbReference>
<dbReference type="InterPro" id="IPR036526">
    <property type="entry name" value="C-N_Hydrolase_sf"/>
</dbReference>
<gene>
    <name evidence="2" type="ORF">GGR27_001182</name>
</gene>
<evidence type="ECO:0000313" key="3">
    <source>
        <dbReference type="Proteomes" id="UP000770785"/>
    </source>
</evidence>
<dbReference type="SUPFAM" id="SSF56317">
    <property type="entry name" value="Carbon-nitrogen hydrolase"/>
    <property type="match status" value="1"/>
</dbReference>
<reference evidence="2 3" key="1">
    <citation type="submission" date="2020-03" db="EMBL/GenBank/DDBJ databases">
        <title>Genomic Encyclopedia of Type Strains, Phase IV (KMG-IV): sequencing the most valuable type-strain genomes for metagenomic binning, comparative biology and taxonomic classification.</title>
        <authorList>
            <person name="Goeker M."/>
        </authorList>
    </citation>
    <scope>NUCLEOTIDE SEQUENCE [LARGE SCALE GENOMIC DNA]</scope>
    <source>
        <strain evidence="2 3">DSM 105096</strain>
    </source>
</reference>
<evidence type="ECO:0000259" key="1">
    <source>
        <dbReference type="PROSITE" id="PS50263"/>
    </source>
</evidence>
<accession>A0ABX0XA34</accession>